<keyword evidence="3" id="KW-1185">Reference proteome</keyword>
<keyword evidence="1" id="KW-0812">Transmembrane</keyword>
<dbReference type="AlphaFoldDB" id="A0A3E3HUV4"/>
<name>A0A3E3HUV4_9FIRM</name>
<dbReference type="Proteomes" id="UP000260812">
    <property type="component" value="Unassembled WGS sequence"/>
</dbReference>
<comment type="caution">
    <text evidence="2">The sequence shown here is derived from an EMBL/GenBank/DDBJ whole genome shotgun (WGS) entry which is preliminary data.</text>
</comment>
<dbReference type="InterPro" id="IPR010281">
    <property type="entry name" value="DUF885"/>
</dbReference>
<gene>
    <name evidence="2" type="ORF">DXC51_28570</name>
</gene>
<proteinExistence type="predicted"/>
<protein>
    <submittedName>
        <fullName evidence="2">DUF885 domain-containing protein</fullName>
    </submittedName>
</protein>
<dbReference type="PANTHER" id="PTHR33361:SF2">
    <property type="entry name" value="DUF885 DOMAIN-CONTAINING PROTEIN"/>
    <property type="match status" value="1"/>
</dbReference>
<accession>A0A3E3HUV4</accession>
<keyword evidence="1" id="KW-0472">Membrane</keyword>
<dbReference type="PANTHER" id="PTHR33361">
    <property type="entry name" value="GLR0591 PROTEIN"/>
    <property type="match status" value="1"/>
</dbReference>
<organism evidence="2 3">
    <name type="scientific">Eisenbergiella massiliensis</name>
    <dbReference type="NCBI Taxonomy" id="1720294"/>
    <lineage>
        <taxon>Bacteria</taxon>
        <taxon>Bacillati</taxon>
        <taxon>Bacillota</taxon>
        <taxon>Clostridia</taxon>
        <taxon>Lachnospirales</taxon>
        <taxon>Lachnospiraceae</taxon>
        <taxon>Eisenbergiella</taxon>
    </lineage>
</organism>
<dbReference type="Pfam" id="PF05960">
    <property type="entry name" value="DUF885"/>
    <property type="match status" value="1"/>
</dbReference>
<dbReference type="EMBL" id="QVLV01000042">
    <property type="protein sequence ID" value="RGE55600.1"/>
    <property type="molecule type" value="Genomic_DNA"/>
</dbReference>
<evidence type="ECO:0000313" key="3">
    <source>
        <dbReference type="Proteomes" id="UP000260812"/>
    </source>
</evidence>
<sequence length="641" mass="71880">MRGAHTYIKTPQQGTLLVKKRIPLIITAAALLLFAGLFFFLYRNNDTLRFQKLSEEIFAQSLSQDSLSLHYTLADPSPYLKAPSPATLPAYSRESQKEAAALLENQLLVLQEINPEKLNSHDRYTWSLLTSYLENELAGARCEYYEEPLAPSSGMQSQLPVLLAEYTFRTKSDMEDYLEILESIPAYLESLAVYEKEKANAGLFMTEADAGEIVDQCDAIMAPDLLSAGEHFLQTTFQERLDGLVEDGQLKPEEEEFYISENNRLLTTVVSPAYTALADSIFLLSGSGSHNGGLCELPSGIAYYLYLLRRNTGSSRTPEEIQSLLSDQFQNLYQNLQALVETYREQTGTGTITLDDLPAFPFQNAQEILDDLQNRMQADFPALAVLTDSLPSCRTKSVAESMEDFTSPAFYLTPPIDDMDDNVIYVNNSSTSPGLELYTTLAHEGYPGHLYQTVYSQLYENSKTDNPVRSALFYGGFVEGWAYYVENIAYGYASDVLLQNGAPNASSLLTDIACLERNLQVNLYCLLDLSIHYYGASRQDVYRSLAAFGISDQATADAIYDYIRTEPTTYLKYYLGYLEILALRDKATELWGDDYTPLRFHTFLLQAGPSDFTSLEKKLAETPTVKTTLSYMETEKKLAHG</sequence>
<evidence type="ECO:0000313" key="2">
    <source>
        <dbReference type="EMBL" id="RGE55600.1"/>
    </source>
</evidence>
<feature type="transmembrane region" description="Helical" evidence="1">
    <location>
        <begin position="21"/>
        <end position="42"/>
    </location>
</feature>
<evidence type="ECO:0000256" key="1">
    <source>
        <dbReference type="SAM" id="Phobius"/>
    </source>
</evidence>
<keyword evidence="1" id="KW-1133">Transmembrane helix</keyword>
<reference evidence="2" key="1">
    <citation type="submission" date="2018-08" db="EMBL/GenBank/DDBJ databases">
        <title>A genome reference for cultivated species of the human gut microbiota.</title>
        <authorList>
            <person name="Zou Y."/>
            <person name="Xue W."/>
            <person name="Luo G."/>
        </authorList>
    </citation>
    <scope>NUCLEOTIDE SEQUENCE [LARGE SCALE GENOMIC DNA]</scope>
    <source>
        <strain evidence="2">TF05-5AC</strain>
    </source>
</reference>